<feature type="transmembrane region" description="Helical" evidence="1">
    <location>
        <begin position="6"/>
        <end position="26"/>
    </location>
</feature>
<evidence type="ECO:0000313" key="2">
    <source>
        <dbReference type="EMBL" id="MDP9840481.1"/>
    </source>
</evidence>
<evidence type="ECO:0000313" key="3">
    <source>
        <dbReference type="Proteomes" id="UP001241472"/>
    </source>
</evidence>
<comment type="caution">
    <text evidence="2">The sequence shown here is derived from an EMBL/GenBank/DDBJ whole genome shotgun (WGS) entry which is preliminary data.</text>
</comment>
<keyword evidence="1" id="KW-1133">Transmembrane helix</keyword>
<dbReference type="EMBL" id="JAUSRF010000028">
    <property type="protein sequence ID" value="MDP9840481.1"/>
    <property type="molecule type" value="Genomic_DNA"/>
</dbReference>
<accession>A0ABT9Q187</accession>
<reference evidence="2 3" key="1">
    <citation type="submission" date="2023-07" db="EMBL/GenBank/DDBJ databases">
        <title>Sorghum-associated microbial communities from plants grown in Nebraska, USA.</title>
        <authorList>
            <person name="Schachtman D."/>
        </authorList>
    </citation>
    <scope>NUCLEOTIDE SEQUENCE [LARGE SCALE GENOMIC DNA]</scope>
    <source>
        <strain evidence="2 3">DS1307</strain>
    </source>
</reference>
<keyword evidence="1" id="KW-0472">Membrane</keyword>
<keyword evidence="1" id="KW-0812">Transmembrane</keyword>
<protein>
    <recommendedName>
        <fullName evidence="4">Cellulose biosynthesis protein BcsF</fullName>
    </recommendedName>
</protein>
<name>A0ABT9Q187_9HYPH</name>
<evidence type="ECO:0008006" key="4">
    <source>
        <dbReference type="Google" id="ProtNLM"/>
    </source>
</evidence>
<proteinExistence type="predicted"/>
<sequence>MFDALTMFFLTALLVFLIGSIGIFIARRWRSSRTRVPQLPPEFTKQQWLNREAARDRPRR</sequence>
<gene>
    <name evidence="2" type="ORF">J2T09_005268</name>
</gene>
<evidence type="ECO:0000256" key="1">
    <source>
        <dbReference type="SAM" id="Phobius"/>
    </source>
</evidence>
<keyword evidence="3" id="KW-1185">Reference proteome</keyword>
<dbReference type="Proteomes" id="UP001241472">
    <property type="component" value="Unassembled WGS sequence"/>
</dbReference>
<organism evidence="2 3">
    <name type="scientific">Neorhizobium huautlense</name>
    <dbReference type="NCBI Taxonomy" id="67774"/>
    <lineage>
        <taxon>Bacteria</taxon>
        <taxon>Pseudomonadati</taxon>
        <taxon>Pseudomonadota</taxon>
        <taxon>Alphaproteobacteria</taxon>
        <taxon>Hyphomicrobiales</taxon>
        <taxon>Rhizobiaceae</taxon>
        <taxon>Rhizobium/Agrobacterium group</taxon>
        <taxon>Neorhizobium</taxon>
    </lineage>
</organism>